<evidence type="ECO:0000259" key="1">
    <source>
        <dbReference type="Pfam" id="PF14213"/>
    </source>
</evidence>
<feature type="domain" description="DUF4325" evidence="1">
    <location>
        <begin position="31"/>
        <end position="73"/>
    </location>
</feature>
<gene>
    <name evidence="2" type="ORF">A3F54_00825</name>
</gene>
<dbReference type="AlphaFoldDB" id="A0A1G2B649"/>
<evidence type="ECO:0000313" key="2">
    <source>
        <dbReference type="EMBL" id="OGY84079.1"/>
    </source>
</evidence>
<reference evidence="2 3" key="1">
    <citation type="journal article" date="2016" name="Nat. Commun.">
        <title>Thousands of microbial genomes shed light on interconnected biogeochemical processes in an aquifer system.</title>
        <authorList>
            <person name="Anantharaman K."/>
            <person name="Brown C.T."/>
            <person name="Hug L.A."/>
            <person name="Sharon I."/>
            <person name="Castelle C.J."/>
            <person name="Probst A.J."/>
            <person name="Thomas B.C."/>
            <person name="Singh A."/>
            <person name="Wilkins M.J."/>
            <person name="Karaoz U."/>
            <person name="Brodie E.L."/>
            <person name="Williams K.H."/>
            <person name="Hubbard S.S."/>
            <person name="Banfield J.F."/>
        </authorList>
    </citation>
    <scope>NUCLEOTIDE SEQUENCE [LARGE SCALE GENOMIC DNA]</scope>
</reference>
<accession>A0A1G2B649</accession>
<name>A0A1G2B649_9BACT</name>
<organism evidence="2 3">
    <name type="scientific">Candidatus Kerfeldbacteria bacterium RIFCSPHIGHO2_12_FULL_48_17</name>
    <dbReference type="NCBI Taxonomy" id="1798542"/>
    <lineage>
        <taxon>Bacteria</taxon>
        <taxon>Candidatus Kerfeldiibacteriota</taxon>
    </lineage>
</organism>
<dbReference type="Proteomes" id="UP000176952">
    <property type="component" value="Unassembled WGS sequence"/>
</dbReference>
<protein>
    <recommendedName>
        <fullName evidence="1">DUF4325 domain-containing protein</fullName>
    </recommendedName>
</protein>
<dbReference type="EMBL" id="MHKD01000018">
    <property type="protein sequence ID" value="OGY84079.1"/>
    <property type="molecule type" value="Genomic_DNA"/>
</dbReference>
<dbReference type="InterPro" id="IPR025474">
    <property type="entry name" value="DUF4325"/>
</dbReference>
<proteinExistence type="predicted"/>
<dbReference type="Pfam" id="PF14213">
    <property type="entry name" value="DUF4325"/>
    <property type="match status" value="1"/>
</dbReference>
<comment type="caution">
    <text evidence="2">The sequence shown here is derived from an EMBL/GenBank/DDBJ whole genome shotgun (WGS) entry which is preliminary data.</text>
</comment>
<sequence>MRIFLKKFGNILTSRQAGKEALAAFEPNLRALTADESIEIDFDGVGSLTPSWADEFLIPIFQRYPERVKFLPTDNSSVKETFALLEDIHKIRLS</sequence>
<evidence type="ECO:0000313" key="3">
    <source>
        <dbReference type="Proteomes" id="UP000176952"/>
    </source>
</evidence>